<evidence type="ECO:0000256" key="6">
    <source>
        <dbReference type="ARBA" id="ARBA00022989"/>
    </source>
</evidence>
<keyword evidence="8 10" id="KW-0472">Membrane</keyword>
<keyword evidence="3 10" id="KW-1003">Cell membrane</keyword>
<keyword evidence="9 10" id="KW-0170">Cobalt</keyword>
<dbReference type="NCBIfam" id="NF002780">
    <property type="entry name" value="PRK02898.1"/>
    <property type="match status" value="1"/>
</dbReference>
<evidence type="ECO:0000256" key="1">
    <source>
        <dbReference type="ARBA" id="ARBA00022426"/>
    </source>
</evidence>
<evidence type="ECO:0000256" key="9">
    <source>
        <dbReference type="ARBA" id="ARBA00023285"/>
    </source>
</evidence>
<comment type="pathway">
    <text evidence="10">Cofactor biosynthesis; adenosylcobalamin biosynthesis.</text>
</comment>
<dbReference type="HAMAP" id="MF_00330">
    <property type="entry name" value="CbiN"/>
    <property type="match status" value="1"/>
</dbReference>
<dbReference type="RefSeq" id="WP_124845766.1">
    <property type="nucleotide sequence ID" value="NZ_RQZG01000019.1"/>
</dbReference>
<evidence type="ECO:0000313" key="11">
    <source>
        <dbReference type="EMBL" id="RRD03489.1"/>
    </source>
</evidence>
<dbReference type="GO" id="GO:0009236">
    <property type="term" value="P:cobalamin biosynthetic process"/>
    <property type="evidence" value="ECO:0007669"/>
    <property type="project" value="UniProtKB-UniRule"/>
</dbReference>
<organism evidence="11 12">
    <name type="scientific">Arachnia propionica</name>
    <dbReference type="NCBI Taxonomy" id="1750"/>
    <lineage>
        <taxon>Bacteria</taxon>
        <taxon>Bacillati</taxon>
        <taxon>Actinomycetota</taxon>
        <taxon>Actinomycetes</taxon>
        <taxon>Propionibacteriales</taxon>
        <taxon>Propionibacteriaceae</taxon>
        <taxon>Arachnia</taxon>
    </lineage>
</organism>
<keyword evidence="1 10" id="KW-0171">Cobalt transport</keyword>
<dbReference type="Pfam" id="PF02553">
    <property type="entry name" value="CbiN"/>
    <property type="match status" value="1"/>
</dbReference>
<comment type="similarity">
    <text evidence="10">Belongs to the CbiN family.</text>
</comment>
<comment type="caution">
    <text evidence="11">The sequence shown here is derived from an EMBL/GenBank/DDBJ whole genome shotgun (WGS) entry which is preliminary data.</text>
</comment>
<proteinExistence type="inferred from homology"/>
<comment type="function">
    <text evidence="10">Part of the energy-coupling factor (ECF) transporter complex CbiMNOQ involved in cobalt import.</text>
</comment>
<comment type="subunit">
    <text evidence="10">Forms an energy-coupling factor (ECF) transporter complex composed of an ATP-binding protein (A component, CbiO), a transmembrane protein (T component, CbiQ) and 2 possible substrate-capture proteins (S components, CbiM and CbiN) of unknown stoichimetry.</text>
</comment>
<evidence type="ECO:0000256" key="10">
    <source>
        <dbReference type="HAMAP-Rule" id="MF_00330"/>
    </source>
</evidence>
<evidence type="ECO:0000313" key="12">
    <source>
        <dbReference type="Proteomes" id="UP000280819"/>
    </source>
</evidence>
<dbReference type="GO" id="GO:0015087">
    <property type="term" value="F:cobalt ion transmembrane transporter activity"/>
    <property type="evidence" value="ECO:0007669"/>
    <property type="project" value="UniProtKB-UniRule"/>
</dbReference>
<dbReference type="EMBL" id="RQZG01000019">
    <property type="protein sequence ID" value="RRD03489.1"/>
    <property type="molecule type" value="Genomic_DNA"/>
</dbReference>
<dbReference type="UniPathway" id="UPA00148"/>
<dbReference type="PANTHER" id="PTHR38662">
    <property type="entry name" value="COBALT TRANSPORT PROTEIN CBIN"/>
    <property type="match status" value="1"/>
</dbReference>
<keyword evidence="5 10" id="KW-0812">Transmembrane</keyword>
<keyword evidence="2 10" id="KW-0813">Transport</keyword>
<reference evidence="11 12" key="1">
    <citation type="submission" date="2018-11" db="EMBL/GenBank/DDBJ databases">
        <title>Genomes From Bacteria Associated with the Canine Oral Cavity: a Test Case for Automated Genome-Based Taxonomic Assignment.</title>
        <authorList>
            <person name="Coil D.A."/>
            <person name="Jospin G."/>
            <person name="Darling A.E."/>
            <person name="Wallis C."/>
            <person name="Davis I.J."/>
            <person name="Harris S."/>
            <person name="Eisen J.A."/>
            <person name="Holcombe L.J."/>
            <person name="O'Flynn C."/>
        </authorList>
    </citation>
    <scope>NUCLEOTIDE SEQUENCE [LARGE SCALE GENOMIC DNA]</scope>
    <source>
        <strain evidence="11 12">OH887_COT-365</strain>
    </source>
</reference>
<comment type="subcellular location">
    <subcellularLocation>
        <location evidence="10">Cell membrane</location>
        <topology evidence="10">Multi-pass membrane protein</topology>
    </subcellularLocation>
</comment>
<evidence type="ECO:0000256" key="3">
    <source>
        <dbReference type="ARBA" id="ARBA00022475"/>
    </source>
</evidence>
<feature type="transmembrane region" description="Helical" evidence="10">
    <location>
        <begin position="7"/>
        <end position="26"/>
    </location>
</feature>
<gene>
    <name evidence="10" type="primary">cbiN</name>
    <name evidence="11" type="ORF">EII34_13875</name>
</gene>
<evidence type="ECO:0000256" key="5">
    <source>
        <dbReference type="ARBA" id="ARBA00022692"/>
    </source>
</evidence>
<evidence type="ECO:0000256" key="4">
    <source>
        <dbReference type="ARBA" id="ARBA00022573"/>
    </source>
</evidence>
<dbReference type="AlphaFoldDB" id="A0A3P1T2A2"/>
<protein>
    <recommendedName>
        <fullName evidence="10">Cobalt transport protein CbiN</fullName>
    </recommendedName>
    <alternativeName>
        <fullName evidence="10">Energy-coupling factor transporter probable substrate-capture protein CbiN</fullName>
        <shortName evidence="10">ECF transporter S component CbiN</shortName>
    </alternativeName>
</protein>
<accession>A0A3P1T2A2</accession>
<sequence length="105" mass="11112">MKLNTWGVIGGVVILVLLFCIPFYTAPQDSEFGGTDAAVTEFLEENGAKPWFEPIAPPAGGEIESGLFAMQAALGAGIFCYALGRMSGKRKAEQEALAGGEDQRN</sequence>
<dbReference type="GO" id="GO:0005886">
    <property type="term" value="C:plasma membrane"/>
    <property type="evidence" value="ECO:0007669"/>
    <property type="project" value="UniProtKB-SubCell"/>
</dbReference>
<keyword evidence="4 10" id="KW-0169">Cobalamin biosynthesis</keyword>
<keyword evidence="6 10" id="KW-1133">Transmembrane helix</keyword>
<evidence type="ECO:0000256" key="8">
    <source>
        <dbReference type="ARBA" id="ARBA00023136"/>
    </source>
</evidence>
<evidence type="ECO:0000256" key="2">
    <source>
        <dbReference type="ARBA" id="ARBA00022448"/>
    </source>
</evidence>
<evidence type="ECO:0000256" key="7">
    <source>
        <dbReference type="ARBA" id="ARBA00023065"/>
    </source>
</evidence>
<dbReference type="InterPro" id="IPR003705">
    <property type="entry name" value="CbiN"/>
</dbReference>
<dbReference type="PANTHER" id="PTHR38662:SF1">
    <property type="entry name" value="COBALT TRANSPORT PROTEIN CBIN"/>
    <property type="match status" value="1"/>
</dbReference>
<dbReference type="OrthoDB" id="1551318at2"/>
<name>A0A3P1T2A2_9ACTN</name>
<feature type="transmembrane region" description="Helical" evidence="10">
    <location>
        <begin position="66"/>
        <end position="84"/>
    </location>
</feature>
<dbReference type="Proteomes" id="UP000280819">
    <property type="component" value="Unassembled WGS sequence"/>
</dbReference>
<keyword evidence="7 10" id="KW-0406">Ion transport</keyword>